<name>A0A2R4XM95_9BURK</name>
<evidence type="ECO:0000313" key="2">
    <source>
        <dbReference type="Proteomes" id="UP000244571"/>
    </source>
</evidence>
<dbReference type="KEGG" id="boz:DBV39_15600"/>
<dbReference type="AlphaFoldDB" id="A0A2R4XM95"/>
<reference evidence="1 2" key="1">
    <citation type="submission" date="2018-04" db="EMBL/GenBank/DDBJ databases">
        <title>Bordetella sp. HZ20 isolated from seawater.</title>
        <authorList>
            <person name="Sun C."/>
        </authorList>
    </citation>
    <scope>NUCLEOTIDE SEQUENCE [LARGE SCALE GENOMIC DNA]</scope>
    <source>
        <strain evidence="1 2">HZ20</strain>
    </source>
</reference>
<dbReference type="OrthoDB" id="8778662at2"/>
<evidence type="ECO:0000313" key="1">
    <source>
        <dbReference type="EMBL" id="AWB34920.1"/>
    </source>
</evidence>
<dbReference type="RefSeq" id="WP_108622330.1">
    <property type="nucleotide sequence ID" value="NZ_CP028901.1"/>
</dbReference>
<gene>
    <name evidence="1" type="ORF">DBV39_15600</name>
</gene>
<accession>A0A2R4XM95</accession>
<evidence type="ECO:0008006" key="3">
    <source>
        <dbReference type="Google" id="ProtNLM"/>
    </source>
</evidence>
<dbReference type="EMBL" id="CP028901">
    <property type="protein sequence ID" value="AWB34920.1"/>
    <property type="molecule type" value="Genomic_DNA"/>
</dbReference>
<dbReference type="InterPro" id="IPR022191">
    <property type="entry name" value="DUF3717"/>
</dbReference>
<keyword evidence="2" id="KW-1185">Reference proteome</keyword>
<dbReference type="Proteomes" id="UP000244571">
    <property type="component" value="Chromosome"/>
</dbReference>
<proteinExistence type="predicted"/>
<sequence>MNSEITLTEIESAINFWRQRLPSVGEELRLCDQASALANHYAIMIVSGTGSMPVDALEPTAREAYEVWLAQNRPGGLTNNPD</sequence>
<dbReference type="Pfam" id="PF12512">
    <property type="entry name" value="DUF3717"/>
    <property type="match status" value="1"/>
</dbReference>
<organism evidence="1 2">
    <name type="scientific">Orrella marina</name>
    <dbReference type="NCBI Taxonomy" id="2163011"/>
    <lineage>
        <taxon>Bacteria</taxon>
        <taxon>Pseudomonadati</taxon>
        <taxon>Pseudomonadota</taxon>
        <taxon>Betaproteobacteria</taxon>
        <taxon>Burkholderiales</taxon>
        <taxon>Alcaligenaceae</taxon>
        <taxon>Orrella</taxon>
    </lineage>
</organism>
<protein>
    <recommendedName>
        <fullName evidence="3">DUF3717 domain-containing protein</fullName>
    </recommendedName>
</protein>